<protein>
    <submittedName>
        <fullName evidence="1">Uncharacterized protein</fullName>
    </submittedName>
</protein>
<evidence type="ECO:0000313" key="1">
    <source>
        <dbReference type="EMBL" id="KAF7832592.1"/>
    </source>
</evidence>
<dbReference type="Proteomes" id="UP000634136">
    <property type="component" value="Unassembled WGS sequence"/>
</dbReference>
<keyword evidence="2" id="KW-1185">Reference proteome</keyword>
<accession>A0A835C8Y2</accession>
<dbReference type="EMBL" id="JAAIUW010000005">
    <property type="protein sequence ID" value="KAF7832592.1"/>
    <property type="molecule type" value="Genomic_DNA"/>
</dbReference>
<gene>
    <name evidence="1" type="ORF">G2W53_014925</name>
</gene>
<sequence>MSESAYMCNIIRYTIGPLDVSEIKTPDIFIMLENKDVTEAIQKVVAAAYDCKIIEGHGVSLGCAIARYEFSFLFTFTLYPVWLGLDIH</sequence>
<comment type="caution">
    <text evidence="1">The sequence shown here is derived from an EMBL/GenBank/DDBJ whole genome shotgun (WGS) entry which is preliminary data.</text>
</comment>
<evidence type="ECO:0000313" key="2">
    <source>
        <dbReference type="Proteomes" id="UP000634136"/>
    </source>
</evidence>
<organism evidence="1 2">
    <name type="scientific">Senna tora</name>
    <dbReference type="NCBI Taxonomy" id="362788"/>
    <lineage>
        <taxon>Eukaryota</taxon>
        <taxon>Viridiplantae</taxon>
        <taxon>Streptophyta</taxon>
        <taxon>Embryophyta</taxon>
        <taxon>Tracheophyta</taxon>
        <taxon>Spermatophyta</taxon>
        <taxon>Magnoliopsida</taxon>
        <taxon>eudicotyledons</taxon>
        <taxon>Gunneridae</taxon>
        <taxon>Pentapetalae</taxon>
        <taxon>rosids</taxon>
        <taxon>fabids</taxon>
        <taxon>Fabales</taxon>
        <taxon>Fabaceae</taxon>
        <taxon>Caesalpinioideae</taxon>
        <taxon>Cassia clade</taxon>
        <taxon>Senna</taxon>
    </lineage>
</organism>
<proteinExistence type="predicted"/>
<name>A0A835C8Y2_9FABA</name>
<dbReference type="AlphaFoldDB" id="A0A835C8Y2"/>
<reference evidence="1" key="1">
    <citation type="submission" date="2020-09" db="EMBL/GenBank/DDBJ databases">
        <title>Genome-Enabled Discovery of Anthraquinone Biosynthesis in Senna tora.</title>
        <authorList>
            <person name="Kang S.-H."/>
            <person name="Pandey R.P."/>
            <person name="Lee C.-M."/>
            <person name="Sim J.-S."/>
            <person name="Jeong J.-T."/>
            <person name="Choi B.-S."/>
            <person name="Jung M."/>
            <person name="Ginzburg D."/>
            <person name="Zhao K."/>
            <person name="Won S.Y."/>
            <person name="Oh T.-J."/>
            <person name="Yu Y."/>
            <person name="Kim N.-H."/>
            <person name="Lee O.R."/>
            <person name="Lee T.-H."/>
            <person name="Bashyal P."/>
            <person name="Kim T.-S."/>
            <person name="Lee W.-H."/>
            <person name="Kawkins C."/>
            <person name="Kim C.-K."/>
            <person name="Kim J.S."/>
            <person name="Ahn B.O."/>
            <person name="Rhee S.Y."/>
            <person name="Sohng J.K."/>
        </authorList>
    </citation>
    <scope>NUCLEOTIDE SEQUENCE</scope>
    <source>
        <tissue evidence="1">Leaf</tissue>
    </source>
</reference>